<dbReference type="GO" id="GO:0015031">
    <property type="term" value="P:protein transport"/>
    <property type="evidence" value="ECO:0007669"/>
    <property type="project" value="UniProtKB-KW"/>
</dbReference>
<feature type="compositionally biased region" description="Polar residues" evidence="13">
    <location>
        <begin position="499"/>
        <end position="517"/>
    </location>
</feature>
<feature type="coiled-coil region" evidence="12">
    <location>
        <begin position="402"/>
        <end position="436"/>
    </location>
</feature>
<evidence type="ECO:0000256" key="10">
    <source>
        <dbReference type="ARBA" id="ARBA00023136"/>
    </source>
</evidence>
<keyword evidence="7" id="KW-0597">Phosphoprotein</keyword>
<dbReference type="GO" id="GO:0007165">
    <property type="term" value="P:signal transduction"/>
    <property type="evidence" value="ECO:0007669"/>
    <property type="project" value="TreeGrafter"/>
</dbReference>
<evidence type="ECO:0000256" key="1">
    <source>
        <dbReference type="ARBA" id="ARBA00004469"/>
    </source>
</evidence>
<dbReference type="FunFam" id="1.20.5.1940:FF:000002">
    <property type="entry name" value="Signal transducing adapter molecule 1"/>
    <property type="match status" value="1"/>
</dbReference>
<dbReference type="InterPro" id="IPR050670">
    <property type="entry name" value="STAM"/>
</dbReference>
<dbReference type="Gene3D" id="1.25.40.90">
    <property type="match status" value="1"/>
</dbReference>
<evidence type="ECO:0000256" key="8">
    <source>
        <dbReference type="ARBA" id="ARBA00022753"/>
    </source>
</evidence>
<dbReference type="InterPro" id="IPR003903">
    <property type="entry name" value="UIM_dom"/>
</dbReference>
<keyword evidence="10" id="KW-0472">Membrane</keyword>
<comment type="similarity">
    <text evidence="3">Belongs to the STAM family.</text>
</comment>
<comment type="subcellular location">
    <subcellularLocation>
        <location evidence="2">Cytoplasm</location>
    </subcellularLocation>
    <subcellularLocation>
        <location evidence="1">Early endosome membrane</location>
        <topology evidence="1">Peripheral membrane protein</topology>
        <orientation evidence="1">Cytoplasmic side</orientation>
    </subcellularLocation>
</comment>
<evidence type="ECO:0000256" key="5">
    <source>
        <dbReference type="ARBA" id="ARBA00022448"/>
    </source>
</evidence>
<keyword evidence="5" id="KW-0813">Transport</keyword>
<dbReference type="Proteomes" id="UP000297703">
    <property type="component" value="Unassembled WGS sequence"/>
</dbReference>
<feature type="region of interest" description="Disordered" evidence="13">
    <location>
        <begin position="493"/>
        <end position="533"/>
    </location>
</feature>
<dbReference type="GO" id="GO:0043130">
    <property type="term" value="F:ubiquitin binding"/>
    <property type="evidence" value="ECO:0007669"/>
    <property type="project" value="InterPro"/>
</dbReference>
<evidence type="ECO:0000256" key="7">
    <source>
        <dbReference type="ARBA" id="ARBA00022553"/>
    </source>
</evidence>
<dbReference type="EMBL" id="QXTE01000009">
    <property type="protein sequence ID" value="TFK14495.1"/>
    <property type="molecule type" value="Genomic_DNA"/>
</dbReference>
<feature type="domain" description="SH3" evidence="14">
    <location>
        <begin position="271"/>
        <end position="330"/>
    </location>
</feature>
<keyword evidence="6" id="KW-0963">Cytoplasm</keyword>
<dbReference type="InterPro" id="IPR008942">
    <property type="entry name" value="ENTH_VHS"/>
</dbReference>
<feature type="compositionally biased region" description="Basic and acidic residues" evidence="13">
    <location>
        <begin position="55"/>
        <end position="64"/>
    </location>
</feature>
<reference evidence="16 17" key="1">
    <citation type="submission" date="2019-04" db="EMBL/GenBank/DDBJ databases">
        <title>Draft genome of the big-headed turtle Platysternon megacephalum.</title>
        <authorList>
            <person name="Gong S."/>
        </authorList>
    </citation>
    <scope>NUCLEOTIDE SEQUENCE [LARGE SCALE GENOMIC DNA]</scope>
    <source>
        <strain evidence="16">DO16091913</strain>
        <tissue evidence="16">Muscle</tissue>
    </source>
</reference>
<dbReference type="AlphaFoldDB" id="A0A4D9EYV8"/>
<keyword evidence="16" id="KW-0418">Kinase</keyword>
<dbReference type="PROSITE" id="PS50179">
    <property type="entry name" value="VHS"/>
    <property type="match status" value="1"/>
</dbReference>
<dbReference type="CDD" id="cd11963">
    <property type="entry name" value="SH3_STAM2"/>
    <property type="match status" value="1"/>
</dbReference>
<dbReference type="CDD" id="cd21390">
    <property type="entry name" value="GAT_STAM2"/>
    <property type="match status" value="1"/>
</dbReference>
<dbReference type="PRINTS" id="PR00499">
    <property type="entry name" value="P67PHOX"/>
</dbReference>
<reference evidence="16 17" key="2">
    <citation type="submission" date="2019-04" db="EMBL/GenBank/DDBJ databases">
        <title>The genome sequence of big-headed turtle.</title>
        <authorList>
            <person name="Gong S."/>
        </authorList>
    </citation>
    <scope>NUCLEOTIDE SEQUENCE [LARGE SCALE GENOMIC DNA]</scope>
    <source>
        <strain evidence="16">DO16091913</strain>
        <tissue evidence="16">Muscle</tissue>
    </source>
</reference>
<keyword evidence="12" id="KW-0175">Coiled coil</keyword>
<keyword evidence="16" id="KW-0808">Transferase</keyword>
<evidence type="ECO:0000256" key="2">
    <source>
        <dbReference type="ARBA" id="ARBA00004496"/>
    </source>
</evidence>
<dbReference type="PROSITE" id="PS50002">
    <property type="entry name" value="SH3"/>
    <property type="match status" value="1"/>
</dbReference>
<name>A0A4D9EYV8_9SAUR</name>
<dbReference type="InterPro" id="IPR001452">
    <property type="entry name" value="SH3_domain"/>
</dbReference>
<dbReference type="Gene3D" id="2.30.30.40">
    <property type="entry name" value="SH3 Domains"/>
    <property type="match status" value="1"/>
</dbReference>
<dbReference type="SUPFAM" id="SSF48464">
    <property type="entry name" value="ENTH/VHS domain"/>
    <property type="match status" value="1"/>
</dbReference>
<dbReference type="GO" id="GO:0016301">
    <property type="term" value="F:kinase activity"/>
    <property type="evidence" value="ECO:0007669"/>
    <property type="project" value="UniProtKB-KW"/>
</dbReference>
<accession>A0A4D9EYV8</accession>
<evidence type="ECO:0000313" key="16">
    <source>
        <dbReference type="EMBL" id="TFK14495.1"/>
    </source>
</evidence>
<dbReference type="InterPro" id="IPR002014">
    <property type="entry name" value="VHS_dom"/>
</dbReference>
<comment type="caution">
    <text evidence="16">The sequence shown here is derived from an EMBL/GenBank/DDBJ whole genome shotgun (WGS) entry which is preliminary data.</text>
</comment>
<feature type="domain" description="VHS" evidence="15">
    <location>
        <begin position="85"/>
        <end position="212"/>
    </location>
</feature>
<keyword evidence="17" id="KW-1185">Reference proteome</keyword>
<evidence type="ECO:0000256" key="9">
    <source>
        <dbReference type="ARBA" id="ARBA00022927"/>
    </source>
</evidence>
<evidence type="ECO:0000256" key="12">
    <source>
        <dbReference type="SAM" id="Coils"/>
    </source>
</evidence>
<feature type="region of interest" description="Disordered" evidence="13">
    <location>
        <begin position="17"/>
        <end position="64"/>
    </location>
</feature>
<evidence type="ECO:0000256" key="11">
    <source>
        <dbReference type="PROSITE-ProRule" id="PRU00192"/>
    </source>
</evidence>
<dbReference type="InterPro" id="IPR036028">
    <property type="entry name" value="SH3-like_dom_sf"/>
</dbReference>
<dbReference type="SMART" id="SM00288">
    <property type="entry name" value="VHS"/>
    <property type="match status" value="1"/>
</dbReference>
<dbReference type="InterPro" id="IPR047493">
    <property type="entry name" value="VHS_STAM2"/>
</dbReference>
<keyword evidence="4 11" id="KW-0728">SH3 domain</keyword>
<proteinExistence type="inferred from homology"/>
<dbReference type="Pfam" id="PF02809">
    <property type="entry name" value="UIM"/>
    <property type="match status" value="1"/>
</dbReference>
<evidence type="ECO:0000256" key="4">
    <source>
        <dbReference type="ARBA" id="ARBA00022443"/>
    </source>
</evidence>
<evidence type="ECO:0000256" key="6">
    <source>
        <dbReference type="ARBA" id="ARBA00022490"/>
    </source>
</evidence>
<dbReference type="SMART" id="SM00326">
    <property type="entry name" value="SH3"/>
    <property type="match status" value="1"/>
</dbReference>
<evidence type="ECO:0000256" key="3">
    <source>
        <dbReference type="ARBA" id="ARBA00009666"/>
    </source>
</evidence>
<evidence type="ECO:0000259" key="14">
    <source>
        <dbReference type="PROSITE" id="PS50002"/>
    </source>
</evidence>
<dbReference type="SMART" id="SM00726">
    <property type="entry name" value="UIM"/>
    <property type="match status" value="1"/>
</dbReference>
<dbReference type="SUPFAM" id="SSF50044">
    <property type="entry name" value="SH3-domain"/>
    <property type="match status" value="1"/>
</dbReference>
<keyword evidence="9" id="KW-0653">Protein transport</keyword>
<dbReference type="FunFam" id="2.30.30.40:FF:000086">
    <property type="entry name" value="signal transducing adapter molecule 2"/>
    <property type="match status" value="1"/>
</dbReference>
<dbReference type="InterPro" id="IPR035675">
    <property type="entry name" value="STAM2_SH3"/>
</dbReference>
<dbReference type="OrthoDB" id="10068368at2759"/>
<dbReference type="STRING" id="55544.A0A4D9EYV8"/>
<evidence type="ECO:0000313" key="17">
    <source>
        <dbReference type="Proteomes" id="UP000297703"/>
    </source>
</evidence>
<dbReference type="GO" id="GO:0030139">
    <property type="term" value="C:endocytic vesicle"/>
    <property type="evidence" value="ECO:0007669"/>
    <property type="project" value="TreeGrafter"/>
</dbReference>
<dbReference type="PANTHER" id="PTHR45929:SF1">
    <property type="entry name" value="HEMATOPOIETIC LINEAGE CELL-SPECIFIC PROTEIN-RELATED"/>
    <property type="match status" value="1"/>
</dbReference>
<dbReference type="GO" id="GO:0031901">
    <property type="term" value="C:early endosome membrane"/>
    <property type="evidence" value="ECO:0007669"/>
    <property type="project" value="UniProtKB-SubCell"/>
</dbReference>
<dbReference type="Pfam" id="PF00018">
    <property type="entry name" value="SH3_1"/>
    <property type="match status" value="1"/>
</dbReference>
<dbReference type="PROSITE" id="PS50330">
    <property type="entry name" value="UIM"/>
    <property type="match status" value="1"/>
</dbReference>
<gene>
    <name evidence="16" type="ORF">DR999_PMT01859</name>
</gene>
<dbReference type="FunFam" id="1.25.40.90:FF:000009">
    <property type="entry name" value="Putative signal transducing adapter molecule 1"/>
    <property type="match status" value="1"/>
</dbReference>
<dbReference type="PRINTS" id="PR00452">
    <property type="entry name" value="SH3DOMAIN"/>
</dbReference>
<evidence type="ECO:0000256" key="13">
    <source>
        <dbReference type="SAM" id="MobiDB-lite"/>
    </source>
</evidence>
<dbReference type="Pfam" id="PF00790">
    <property type="entry name" value="VHS"/>
    <property type="match status" value="1"/>
</dbReference>
<feature type="region of interest" description="Disordered" evidence="13">
    <location>
        <begin position="561"/>
        <end position="594"/>
    </location>
</feature>
<dbReference type="CDD" id="cd16999">
    <property type="entry name" value="VHS_STAM2"/>
    <property type="match status" value="1"/>
</dbReference>
<feature type="compositionally biased region" description="Polar residues" evidence="13">
    <location>
        <begin position="581"/>
        <end position="594"/>
    </location>
</feature>
<organism evidence="16 17">
    <name type="scientific">Platysternon megacephalum</name>
    <name type="common">big-headed turtle</name>
    <dbReference type="NCBI Taxonomy" id="55544"/>
    <lineage>
        <taxon>Eukaryota</taxon>
        <taxon>Metazoa</taxon>
        <taxon>Chordata</taxon>
        <taxon>Craniata</taxon>
        <taxon>Vertebrata</taxon>
        <taxon>Euteleostomi</taxon>
        <taxon>Archelosauria</taxon>
        <taxon>Testudinata</taxon>
        <taxon>Testudines</taxon>
        <taxon>Cryptodira</taxon>
        <taxon>Durocryptodira</taxon>
        <taxon>Testudinoidea</taxon>
        <taxon>Platysternidae</taxon>
        <taxon>Platysternon</taxon>
    </lineage>
</organism>
<dbReference type="PANTHER" id="PTHR45929">
    <property type="entry name" value="JAK PATHWAY SIGNAL TRANSDUCTION ADAPTOR MOLECULE"/>
    <property type="match status" value="1"/>
</dbReference>
<dbReference type="GO" id="GO:0035091">
    <property type="term" value="F:phosphatidylinositol binding"/>
    <property type="evidence" value="ECO:0007669"/>
    <property type="project" value="InterPro"/>
</dbReference>
<protein>
    <submittedName>
        <fullName evidence="16">Serine/threonine-protein kinase 24</fullName>
    </submittedName>
</protein>
<keyword evidence="8" id="KW-0967">Endosome</keyword>
<sequence length="594" mass="65189">MNITHGITVWAEDNMTNDTRARRGRKGERRVLRGGGRSRKRSRGGGTSGAAATHRRGEQGLVRRGEAAEMPLFATNPFEQDAEKATNEYNTSEDWGLIMDICDKVGSTPNGAKDCLKAIMKRVNHKVPHVALQALTLLGACVSNCGKIFHLEICSRDFASEVRGIINKAHPKVCEKLKALMMEWSEEFQKDPQFSLISATIKSLKEEGVTFPTAGSQTLTSAAKNGASSSKNKEDEDIAKAIELSLQEQKQQQTETKSLYPSAEIQQNNQKVLRKVRALYDFEAVEDNELTFKSGEIIIVLDDSDANWWKGENQRGVGLFPSNFVSSNLNEEPETATVDKAPVTEDTTEEVKKAEPEPVYIDEDKMDRALQVLQSIDPTDAKPDSPDLLDLEDICQQMGPMIDEKLEEIDRKHSELSELNVKVLEALELCNKLMNEAPMYSAYSKVHPPAHYPPTSAGVPVQPYSVQPHGGNYMVQGMHQVTLPQGYSLGPDQMGQLRSLPQTINSSGATQPAQASYLSPGPDSVANSGYMNQNSGLQSATSTAAYTQHMGMSVDMSAYQNSSSNLPQGAGYPVALPPHSVPQQQTNYHPQPLL</sequence>
<evidence type="ECO:0000259" key="15">
    <source>
        <dbReference type="PROSITE" id="PS50179"/>
    </source>
</evidence>
<dbReference type="Gene3D" id="1.20.5.1940">
    <property type="match status" value="1"/>
</dbReference>